<dbReference type="NCBIfam" id="TIGR02395">
    <property type="entry name" value="rpoN_sigma"/>
    <property type="match status" value="1"/>
</dbReference>
<evidence type="ECO:0000256" key="8">
    <source>
        <dbReference type="ARBA" id="ARBA00023163"/>
    </source>
</evidence>
<proteinExistence type="inferred from homology"/>
<evidence type="ECO:0000313" key="14">
    <source>
        <dbReference type="Proteomes" id="UP000636264"/>
    </source>
</evidence>
<dbReference type="GO" id="GO:0016987">
    <property type="term" value="F:sigma factor activity"/>
    <property type="evidence" value="ECO:0007669"/>
    <property type="project" value="UniProtKB-KW"/>
</dbReference>
<dbReference type="PROSITE" id="PS00718">
    <property type="entry name" value="SIGMA54_2"/>
    <property type="match status" value="1"/>
</dbReference>
<gene>
    <name evidence="13" type="ORF">GCM10011385_09920</name>
</gene>
<evidence type="ECO:0000313" key="13">
    <source>
        <dbReference type="EMBL" id="GGA58328.1"/>
    </source>
</evidence>
<evidence type="ECO:0000259" key="12">
    <source>
        <dbReference type="Pfam" id="PF04963"/>
    </source>
</evidence>
<dbReference type="GO" id="GO:0016779">
    <property type="term" value="F:nucleotidyltransferase activity"/>
    <property type="evidence" value="ECO:0007669"/>
    <property type="project" value="UniProtKB-KW"/>
</dbReference>
<accession>A0A916RJ46</accession>
<dbReference type="Pfam" id="PF04963">
    <property type="entry name" value="Sigma54_CBD"/>
    <property type="match status" value="1"/>
</dbReference>
<sequence length="490" mass="54529">MALKPAFGLQQTQSLVMTPQLLQSIKLLQFNNVELDQYISSEIERNPLLTRDDGPAPESNVIELRPRNDAEAMSERLDTSLENLFPDDPGRRDPISPDLSAQWRSASGAGPSTSSDGDWNPEAFVATPQTLRDVLQEQILLIFKEPAERFLALHLADSLEDSGYLTDFDELPARTGASRAELEKVLFKLQQNIEPAGLFARNLSECLAIQLRAKGRLDPAMQALLQNLDLLARRDFASLRKICGVDESDLVDMLSEIRMLDPKPGTAFLSEGSEPITPDVIVSAAPDGTWRVELNEEAVPRVLVDQSYCAKVSAKSGKQDQTFISECLQNANWLVRALDQRSKSILKVASEIVRQQDAFLVHGVNHLRPLKLKTIADLVGMHESTVSRITANKFMMTPRGVFEMRYFFTAAIAAADGGDAHSAEAVRNRIRQLIDQETAENVLSDDALVDILKEEGVDIARRTVAKYREAMSIPSSVQRRREKRARIAQK</sequence>
<dbReference type="GO" id="GO:0000428">
    <property type="term" value="C:DNA-directed RNA polymerase complex"/>
    <property type="evidence" value="ECO:0007669"/>
    <property type="project" value="UniProtKB-KW"/>
</dbReference>
<evidence type="ECO:0000256" key="1">
    <source>
        <dbReference type="ARBA" id="ARBA00008798"/>
    </source>
</evidence>
<keyword evidence="8 9" id="KW-0804">Transcription</keyword>
<keyword evidence="14" id="KW-1185">Reference proteome</keyword>
<dbReference type="Proteomes" id="UP000636264">
    <property type="component" value="Unassembled WGS sequence"/>
</dbReference>
<evidence type="ECO:0000256" key="6">
    <source>
        <dbReference type="ARBA" id="ARBA00023082"/>
    </source>
</evidence>
<dbReference type="PANTHER" id="PTHR32248:SF4">
    <property type="entry name" value="RNA POLYMERASE SIGMA-54 FACTOR"/>
    <property type="match status" value="1"/>
</dbReference>
<dbReference type="RefSeq" id="WP_188719842.1">
    <property type="nucleotide sequence ID" value="NZ_BMIF01000002.1"/>
</dbReference>
<comment type="similarity">
    <text evidence="1 9">Belongs to the sigma-54 factor family.</text>
</comment>
<comment type="function">
    <text evidence="9">Sigma factors are initiation factors that promote the attachment of RNA polymerase to specific initiation sites and are then released.</text>
</comment>
<dbReference type="Pfam" id="PF00309">
    <property type="entry name" value="Sigma54_AID"/>
    <property type="match status" value="1"/>
</dbReference>
<dbReference type="Gene3D" id="1.10.10.1330">
    <property type="entry name" value="RNA polymerase sigma-54 factor, core-binding domain"/>
    <property type="match status" value="1"/>
</dbReference>
<dbReference type="InterPro" id="IPR007046">
    <property type="entry name" value="RNA_pol_sigma_54_core-bd"/>
</dbReference>
<dbReference type="InterPro" id="IPR000394">
    <property type="entry name" value="RNA_pol_sigma_54"/>
</dbReference>
<name>A0A916RJ46_9HYPH</name>
<dbReference type="PIRSF" id="PIRSF000774">
    <property type="entry name" value="RpoN"/>
    <property type="match status" value="1"/>
</dbReference>
<dbReference type="NCBIfam" id="NF009118">
    <property type="entry name" value="PRK12469.1"/>
    <property type="match status" value="1"/>
</dbReference>
<feature type="compositionally biased region" description="Polar residues" evidence="10">
    <location>
        <begin position="102"/>
        <end position="117"/>
    </location>
</feature>
<dbReference type="InterPro" id="IPR007634">
    <property type="entry name" value="RNA_pol_sigma_54_DNA-bd"/>
</dbReference>
<dbReference type="GO" id="GO:0001216">
    <property type="term" value="F:DNA-binding transcription activator activity"/>
    <property type="evidence" value="ECO:0007669"/>
    <property type="project" value="InterPro"/>
</dbReference>
<evidence type="ECO:0000256" key="4">
    <source>
        <dbReference type="ARBA" id="ARBA00022695"/>
    </source>
</evidence>
<protein>
    <recommendedName>
        <fullName evidence="9">RNA polymerase sigma-54 factor</fullName>
    </recommendedName>
</protein>
<dbReference type="PROSITE" id="PS50044">
    <property type="entry name" value="SIGMA54_3"/>
    <property type="match status" value="1"/>
</dbReference>
<keyword evidence="4 9" id="KW-0548">Nucleotidyltransferase</keyword>
<organism evidence="13 14">
    <name type="scientific">Nitratireductor aestuarii</name>
    <dbReference type="NCBI Taxonomy" id="1735103"/>
    <lineage>
        <taxon>Bacteria</taxon>
        <taxon>Pseudomonadati</taxon>
        <taxon>Pseudomonadota</taxon>
        <taxon>Alphaproteobacteria</taxon>
        <taxon>Hyphomicrobiales</taxon>
        <taxon>Phyllobacteriaceae</taxon>
        <taxon>Nitratireductor</taxon>
    </lineage>
</organism>
<dbReference type="PRINTS" id="PR00045">
    <property type="entry name" value="SIGMA54FCT"/>
</dbReference>
<keyword evidence="5 9" id="KW-0805">Transcription regulation</keyword>
<keyword evidence="7 9" id="KW-0238">DNA-binding</keyword>
<reference evidence="13" key="2">
    <citation type="submission" date="2020-09" db="EMBL/GenBank/DDBJ databases">
        <authorList>
            <person name="Sun Q."/>
            <person name="Zhou Y."/>
        </authorList>
    </citation>
    <scope>NUCLEOTIDE SEQUENCE</scope>
    <source>
        <strain evidence="13">CGMCC 1.15320</strain>
    </source>
</reference>
<dbReference type="Gene3D" id="1.10.10.60">
    <property type="entry name" value="Homeodomain-like"/>
    <property type="match status" value="1"/>
</dbReference>
<keyword evidence="2 9" id="KW-0240">DNA-directed RNA polymerase</keyword>
<feature type="domain" description="RNA polymerase sigma factor 54 core-binding" evidence="12">
    <location>
        <begin position="121"/>
        <end position="308"/>
    </location>
</feature>
<dbReference type="GO" id="GO:0006352">
    <property type="term" value="P:DNA-templated transcription initiation"/>
    <property type="evidence" value="ECO:0007669"/>
    <property type="project" value="InterPro"/>
</dbReference>
<dbReference type="EMBL" id="BMIF01000002">
    <property type="protein sequence ID" value="GGA58328.1"/>
    <property type="molecule type" value="Genomic_DNA"/>
</dbReference>
<reference evidence="13" key="1">
    <citation type="journal article" date="2014" name="Int. J. Syst. Evol. Microbiol.">
        <title>Complete genome sequence of Corynebacterium casei LMG S-19264T (=DSM 44701T), isolated from a smear-ripened cheese.</title>
        <authorList>
            <consortium name="US DOE Joint Genome Institute (JGI-PGF)"/>
            <person name="Walter F."/>
            <person name="Albersmeier A."/>
            <person name="Kalinowski J."/>
            <person name="Ruckert C."/>
        </authorList>
    </citation>
    <scope>NUCLEOTIDE SEQUENCE</scope>
    <source>
        <strain evidence="13">CGMCC 1.15320</strain>
    </source>
</reference>
<evidence type="ECO:0000256" key="7">
    <source>
        <dbReference type="ARBA" id="ARBA00023125"/>
    </source>
</evidence>
<dbReference type="NCBIfam" id="NF004596">
    <property type="entry name" value="PRK05932.1-3"/>
    <property type="match status" value="1"/>
</dbReference>
<evidence type="ECO:0000256" key="3">
    <source>
        <dbReference type="ARBA" id="ARBA00022679"/>
    </source>
</evidence>
<dbReference type="Pfam" id="PF04552">
    <property type="entry name" value="Sigma54_DBD"/>
    <property type="match status" value="1"/>
</dbReference>
<keyword evidence="6 9" id="KW-0731">Sigma factor</keyword>
<evidence type="ECO:0000256" key="9">
    <source>
        <dbReference type="PIRNR" id="PIRNR000774"/>
    </source>
</evidence>
<evidence type="ECO:0000256" key="5">
    <source>
        <dbReference type="ARBA" id="ARBA00023015"/>
    </source>
</evidence>
<dbReference type="PANTHER" id="PTHR32248">
    <property type="entry name" value="RNA POLYMERASE SIGMA-54 FACTOR"/>
    <property type="match status" value="1"/>
</dbReference>
<evidence type="ECO:0000259" key="11">
    <source>
        <dbReference type="Pfam" id="PF04552"/>
    </source>
</evidence>
<keyword evidence="3 9" id="KW-0808">Transferase</keyword>
<evidence type="ECO:0000256" key="2">
    <source>
        <dbReference type="ARBA" id="ARBA00022478"/>
    </source>
</evidence>
<dbReference type="PROSITE" id="PS00717">
    <property type="entry name" value="SIGMA54_1"/>
    <property type="match status" value="1"/>
</dbReference>
<feature type="region of interest" description="Disordered" evidence="10">
    <location>
        <begin position="81"/>
        <end position="120"/>
    </location>
</feature>
<dbReference type="AlphaFoldDB" id="A0A916RJ46"/>
<dbReference type="InterPro" id="IPR038709">
    <property type="entry name" value="RpoN_core-bd_sf"/>
</dbReference>
<feature type="domain" description="RNA polymerase sigma factor 54 DNA-binding" evidence="11">
    <location>
        <begin position="322"/>
        <end position="481"/>
    </location>
</feature>
<dbReference type="GO" id="GO:0003677">
    <property type="term" value="F:DNA binding"/>
    <property type="evidence" value="ECO:0007669"/>
    <property type="project" value="UniProtKB-KW"/>
</dbReference>
<comment type="caution">
    <text evidence="13">The sequence shown here is derived from an EMBL/GenBank/DDBJ whole genome shotgun (WGS) entry which is preliminary data.</text>
</comment>
<evidence type="ECO:0000256" key="10">
    <source>
        <dbReference type="SAM" id="MobiDB-lite"/>
    </source>
</evidence>